<dbReference type="InterPro" id="IPR029058">
    <property type="entry name" value="AB_hydrolase_fold"/>
</dbReference>
<dbReference type="SUPFAM" id="SSF53474">
    <property type="entry name" value="alpha/beta-Hydrolases"/>
    <property type="match status" value="1"/>
</dbReference>
<name>A0A1Y6D2X4_9GAMM</name>
<evidence type="ECO:0000313" key="2">
    <source>
        <dbReference type="Proteomes" id="UP000192923"/>
    </source>
</evidence>
<dbReference type="STRING" id="1760988.SAMN02949497_4720"/>
<dbReference type="Pfam" id="PF05728">
    <property type="entry name" value="UPF0227"/>
    <property type="match status" value="1"/>
</dbReference>
<dbReference type="RefSeq" id="WP_085216098.1">
    <property type="nucleotide sequence ID" value="NZ_FXAM01000001.1"/>
</dbReference>
<reference evidence="1 2" key="1">
    <citation type="submission" date="2016-12" db="EMBL/GenBank/DDBJ databases">
        <authorList>
            <person name="Song W.-J."/>
            <person name="Kurnit D.M."/>
        </authorList>
    </citation>
    <scope>NUCLEOTIDE SEQUENCE [LARGE SCALE GENOMIC DNA]</scope>
    <source>
        <strain evidence="1 2">175</strain>
    </source>
</reference>
<sequence>MKILYLHGWQSVPGGVKPSHLQALGHELIEPALPHDDFDLALRIAQTALEQHRPALIVGSSRGGALAMNLRAGEIPLVLLCPAWKRWGTAHTVKPGTLILHALADEVIPYADTLELLANSGLVPETALVTVGYEHRLADAAALAALAAAVDR</sequence>
<proteinExistence type="predicted"/>
<keyword evidence="2" id="KW-1185">Reference proteome</keyword>
<organism evidence="1 2">
    <name type="scientific">Methylomagnum ishizawai</name>
    <dbReference type="NCBI Taxonomy" id="1760988"/>
    <lineage>
        <taxon>Bacteria</taxon>
        <taxon>Pseudomonadati</taxon>
        <taxon>Pseudomonadota</taxon>
        <taxon>Gammaproteobacteria</taxon>
        <taxon>Methylococcales</taxon>
        <taxon>Methylococcaceae</taxon>
        <taxon>Methylomagnum</taxon>
    </lineage>
</organism>
<gene>
    <name evidence="1" type="ORF">SAMN02949497_4720</name>
</gene>
<dbReference type="EMBL" id="FXAM01000001">
    <property type="protein sequence ID" value="SMF97298.1"/>
    <property type="molecule type" value="Genomic_DNA"/>
</dbReference>
<evidence type="ECO:0000313" key="1">
    <source>
        <dbReference type="EMBL" id="SMF97298.1"/>
    </source>
</evidence>
<accession>A0A1Y6D2X4</accession>
<protein>
    <recommendedName>
        <fullName evidence="3">Alpha/beta hydrolase family protein</fullName>
    </recommendedName>
</protein>
<dbReference type="AlphaFoldDB" id="A0A1Y6D2X4"/>
<dbReference type="OrthoDB" id="9772751at2"/>
<evidence type="ECO:0008006" key="3">
    <source>
        <dbReference type="Google" id="ProtNLM"/>
    </source>
</evidence>
<dbReference type="Proteomes" id="UP000192923">
    <property type="component" value="Unassembled WGS sequence"/>
</dbReference>
<dbReference type="InterPro" id="IPR008886">
    <property type="entry name" value="UPF0227/Esterase_YqiA"/>
</dbReference>
<dbReference type="Gene3D" id="3.40.50.1820">
    <property type="entry name" value="alpha/beta hydrolase"/>
    <property type="match status" value="1"/>
</dbReference>